<keyword evidence="6 8" id="KW-0472">Membrane</keyword>
<dbReference type="Pfam" id="PF09594">
    <property type="entry name" value="GT87"/>
    <property type="match status" value="1"/>
</dbReference>
<evidence type="ECO:0000256" key="3">
    <source>
        <dbReference type="ARBA" id="ARBA00022679"/>
    </source>
</evidence>
<dbReference type="Proteomes" id="UP000567922">
    <property type="component" value="Unassembled WGS sequence"/>
</dbReference>
<evidence type="ECO:0000256" key="6">
    <source>
        <dbReference type="ARBA" id="ARBA00023136"/>
    </source>
</evidence>
<evidence type="ECO:0000256" key="8">
    <source>
        <dbReference type="SAM" id="Phobius"/>
    </source>
</evidence>
<keyword evidence="9" id="KW-0328">Glycosyltransferase</keyword>
<feature type="transmembrane region" description="Helical" evidence="8">
    <location>
        <begin position="207"/>
        <end position="226"/>
    </location>
</feature>
<feature type="transmembrane region" description="Helical" evidence="8">
    <location>
        <begin position="182"/>
        <end position="200"/>
    </location>
</feature>
<feature type="transmembrane region" description="Helical" evidence="8">
    <location>
        <begin position="158"/>
        <end position="176"/>
    </location>
</feature>
<evidence type="ECO:0000256" key="1">
    <source>
        <dbReference type="ARBA" id="ARBA00004651"/>
    </source>
</evidence>
<comment type="similarity">
    <text evidence="7">Belongs to the glycosyltransferase 87 family.</text>
</comment>
<sequence>MTSAEVPRRSLLARALRWAPLILVIAVAARLAWTLLVPNATNFLDLHVYVDGASQLLTGDLYSFRYSDNTPEFPLPFTYPPFAAIVFFPLSLVPFSALAVVWQLGIAAALYAIVRLSQRMLLGAGPAADSARVREAMLWTAVGLWTEPVRTTLDYGQINVYLVLLIMLAAASHRWWVSGALVGIAAGIKLTPAIAGLYFLARRRYGAAAFSGVVFFGTVGLSWLLIPDETRQYFTSYFGDADRIGPVASVWNQSLFGAVHRFGVPDEWARVIWAVLVVACFVLAFMAWRQLTKGDRLGTLLIVQILGLLLSPVSWSHHWVWVIPLVMWLVYGPLRDLRLARLLAVFWTGVTLIGVPWVLSFAQPTIWSTVEPYALVWVALVYVVGALAVFATVLFAARRAPKPQHSDRDSLPV</sequence>
<evidence type="ECO:0000256" key="2">
    <source>
        <dbReference type="ARBA" id="ARBA00022475"/>
    </source>
</evidence>
<reference evidence="9 10" key="1">
    <citation type="submission" date="2020-08" db="EMBL/GenBank/DDBJ databases">
        <title>Sequencing the genomes of 1000 actinobacteria strains.</title>
        <authorList>
            <person name="Klenk H.-P."/>
        </authorList>
    </citation>
    <scope>NUCLEOTIDE SEQUENCE [LARGE SCALE GENOMIC DNA]</scope>
    <source>
        <strain evidence="9 10">DSM 45258</strain>
    </source>
</reference>
<evidence type="ECO:0000256" key="5">
    <source>
        <dbReference type="ARBA" id="ARBA00022989"/>
    </source>
</evidence>
<dbReference type="EMBL" id="JACHWS010000001">
    <property type="protein sequence ID" value="MBB3036064.1"/>
    <property type="molecule type" value="Genomic_DNA"/>
</dbReference>
<dbReference type="GO" id="GO:0005886">
    <property type="term" value="C:plasma membrane"/>
    <property type="evidence" value="ECO:0007669"/>
    <property type="project" value="UniProtKB-SubCell"/>
</dbReference>
<comment type="subcellular location">
    <subcellularLocation>
        <location evidence="1">Cell membrane</location>
        <topology evidence="1">Multi-pass membrane protein</topology>
    </subcellularLocation>
</comment>
<keyword evidence="10" id="KW-1185">Reference proteome</keyword>
<feature type="transmembrane region" description="Helical" evidence="8">
    <location>
        <begin position="374"/>
        <end position="397"/>
    </location>
</feature>
<gene>
    <name evidence="9" type="ORF">FHU29_000498</name>
</gene>
<evidence type="ECO:0000313" key="9">
    <source>
        <dbReference type="EMBL" id="MBB3036064.1"/>
    </source>
</evidence>
<dbReference type="AlphaFoldDB" id="A0A839RIR2"/>
<keyword evidence="5 8" id="KW-1133">Transmembrane helix</keyword>
<feature type="transmembrane region" description="Helical" evidence="8">
    <location>
        <begin position="271"/>
        <end position="288"/>
    </location>
</feature>
<evidence type="ECO:0000313" key="10">
    <source>
        <dbReference type="Proteomes" id="UP000567922"/>
    </source>
</evidence>
<keyword evidence="3 9" id="KW-0808">Transferase</keyword>
<keyword evidence="2" id="KW-1003">Cell membrane</keyword>
<dbReference type="InterPro" id="IPR018584">
    <property type="entry name" value="GT87"/>
</dbReference>
<evidence type="ECO:0000256" key="4">
    <source>
        <dbReference type="ARBA" id="ARBA00022692"/>
    </source>
</evidence>
<feature type="transmembrane region" description="Helical" evidence="8">
    <location>
        <begin position="18"/>
        <end position="36"/>
    </location>
</feature>
<organism evidence="9 10">
    <name type="scientific">Hoyosella altamirensis</name>
    <dbReference type="NCBI Taxonomy" id="616997"/>
    <lineage>
        <taxon>Bacteria</taxon>
        <taxon>Bacillati</taxon>
        <taxon>Actinomycetota</taxon>
        <taxon>Actinomycetes</taxon>
        <taxon>Mycobacteriales</taxon>
        <taxon>Hoyosellaceae</taxon>
        <taxon>Hoyosella</taxon>
    </lineage>
</organism>
<proteinExistence type="inferred from homology"/>
<feature type="transmembrane region" description="Helical" evidence="8">
    <location>
        <begin position="82"/>
        <end position="114"/>
    </location>
</feature>
<accession>A0A839RIR2</accession>
<keyword evidence="4 8" id="KW-0812">Transmembrane</keyword>
<dbReference type="EC" id="2.4.1.-" evidence="9"/>
<comment type="caution">
    <text evidence="9">The sequence shown here is derived from an EMBL/GenBank/DDBJ whole genome shotgun (WGS) entry which is preliminary data.</text>
</comment>
<dbReference type="GO" id="GO:0016758">
    <property type="term" value="F:hexosyltransferase activity"/>
    <property type="evidence" value="ECO:0007669"/>
    <property type="project" value="InterPro"/>
</dbReference>
<evidence type="ECO:0000256" key="7">
    <source>
        <dbReference type="ARBA" id="ARBA00024033"/>
    </source>
</evidence>
<feature type="transmembrane region" description="Helical" evidence="8">
    <location>
        <begin position="297"/>
        <end position="313"/>
    </location>
</feature>
<feature type="transmembrane region" description="Helical" evidence="8">
    <location>
        <begin position="342"/>
        <end position="362"/>
    </location>
</feature>
<name>A0A839RIR2_9ACTN</name>
<protein>
    <submittedName>
        <fullName evidence="9">Alpha-1,2-mannosyltransferase</fullName>
        <ecNumber evidence="9">2.4.1.-</ecNumber>
    </submittedName>
</protein>
<dbReference type="NCBIfam" id="NF009915">
    <property type="entry name" value="PRK13375.1"/>
    <property type="match status" value="1"/>
</dbReference>